<dbReference type="Gene3D" id="3.30.70.1450">
    <property type="entry name" value="Regulator of K+ conductance, C-terminal domain"/>
    <property type="match status" value="1"/>
</dbReference>
<dbReference type="PANTHER" id="PTHR43833:SF7">
    <property type="entry name" value="KTR SYSTEM POTASSIUM UPTAKE PROTEIN C"/>
    <property type="match status" value="1"/>
</dbReference>
<dbReference type="RefSeq" id="WP_057788696.1">
    <property type="nucleotide sequence ID" value="NZ_JQCD01000031.1"/>
</dbReference>
<dbReference type="PROSITE" id="PS51202">
    <property type="entry name" value="RCK_C"/>
    <property type="match status" value="1"/>
</dbReference>
<name>A0A0R2JF03_9LACO</name>
<dbReference type="InterPro" id="IPR006037">
    <property type="entry name" value="RCK_C"/>
</dbReference>
<dbReference type="GO" id="GO:0006813">
    <property type="term" value="P:potassium ion transport"/>
    <property type="evidence" value="ECO:0007669"/>
    <property type="project" value="InterPro"/>
</dbReference>
<dbReference type="InterPro" id="IPR036291">
    <property type="entry name" value="NAD(P)-bd_dom_sf"/>
</dbReference>
<dbReference type="InterPro" id="IPR050721">
    <property type="entry name" value="Trk_Ktr_HKT_K-transport"/>
</dbReference>
<protein>
    <submittedName>
        <fullName evidence="3">Trk family potassium (K+) transporter, NAD+ binding protein</fullName>
    </submittedName>
</protein>
<dbReference type="InterPro" id="IPR003148">
    <property type="entry name" value="RCK_N"/>
</dbReference>
<dbReference type="EMBL" id="JQCD01000031">
    <property type="protein sequence ID" value="KRN75923.1"/>
    <property type="molecule type" value="Genomic_DNA"/>
</dbReference>
<dbReference type="Pfam" id="PF02254">
    <property type="entry name" value="TrkA_N"/>
    <property type="match status" value="1"/>
</dbReference>
<dbReference type="AlphaFoldDB" id="A0A0R2JF03"/>
<dbReference type="Proteomes" id="UP000051673">
    <property type="component" value="Unassembled WGS sequence"/>
</dbReference>
<evidence type="ECO:0000313" key="3">
    <source>
        <dbReference type="EMBL" id="KRN75923.1"/>
    </source>
</evidence>
<dbReference type="GO" id="GO:0008324">
    <property type="term" value="F:monoatomic cation transmembrane transporter activity"/>
    <property type="evidence" value="ECO:0007669"/>
    <property type="project" value="InterPro"/>
</dbReference>
<proteinExistence type="predicted"/>
<dbReference type="PROSITE" id="PS51201">
    <property type="entry name" value="RCK_N"/>
    <property type="match status" value="1"/>
</dbReference>
<organism evidence="3 4">
    <name type="scientific">Weissella minor</name>
    <dbReference type="NCBI Taxonomy" id="1620"/>
    <lineage>
        <taxon>Bacteria</taxon>
        <taxon>Bacillati</taxon>
        <taxon>Bacillota</taxon>
        <taxon>Bacilli</taxon>
        <taxon>Lactobacillales</taxon>
        <taxon>Lactobacillaceae</taxon>
        <taxon>Weissella</taxon>
    </lineage>
</organism>
<dbReference type="Gene3D" id="3.40.50.720">
    <property type="entry name" value="NAD(P)-binding Rossmann-like Domain"/>
    <property type="match status" value="1"/>
</dbReference>
<dbReference type="PATRIC" id="fig|1620.3.peg.985"/>
<gene>
    <name evidence="3" type="ORF">IV67_GL000969</name>
</gene>
<feature type="domain" description="RCK N-terminal" evidence="1">
    <location>
        <begin position="2"/>
        <end position="118"/>
    </location>
</feature>
<accession>A0A0R2JF03</accession>
<dbReference type="PANTHER" id="PTHR43833">
    <property type="entry name" value="POTASSIUM CHANNEL PROTEIN 2-RELATED-RELATED"/>
    <property type="match status" value="1"/>
</dbReference>
<reference evidence="3 4" key="1">
    <citation type="journal article" date="2015" name="Genome Announc.">
        <title>Expanding the biotechnology potential of lactobacilli through comparative genomics of 213 strains and associated genera.</title>
        <authorList>
            <person name="Sun Z."/>
            <person name="Harris H.M."/>
            <person name="McCann A."/>
            <person name="Guo C."/>
            <person name="Argimon S."/>
            <person name="Zhang W."/>
            <person name="Yang X."/>
            <person name="Jeffery I.B."/>
            <person name="Cooney J.C."/>
            <person name="Kagawa T.F."/>
            <person name="Liu W."/>
            <person name="Song Y."/>
            <person name="Salvetti E."/>
            <person name="Wrobel A."/>
            <person name="Rasinkangas P."/>
            <person name="Parkhill J."/>
            <person name="Rea M.C."/>
            <person name="O'Sullivan O."/>
            <person name="Ritari J."/>
            <person name="Douillard F.P."/>
            <person name="Paul Ross R."/>
            <person name="Yang R."/>
            <person name="Briner A.E."/>
            <person name="Felis G.E."/>
            <person name="de Vos W.M."/>
            <person name="Barrangou R."/>
            <person name="Klaenhammer T.R."/>
            <person name="Caufield P.W."/>
            <person name="Cui Y."/>
            <person name="Zhang H."/>
            <person name="O'Toole P.W."/>
        </authorList>
    </citation>
    <scope>NUCLEOTIDE SEQUENCE [LARGE SCALE GENOMIC DNA]</scope>
    <source>
        <strain evidence="3 4">DSM 20014</strain>
    </source>
</reference>
<dbReference type="STRING" id="1620.IV67_GL000969"/>
<sequence>MQQTYAIIGLGRFGSSLLEALIEANQEVMAIDKDPERVEDYMEIATHAVIADAQEEEALVELDLTSFDHVVVCIGHNQQASILTTILLKDLGVHNVIAKAENKLHARVLDKVGADQVVRPETEMALRLAEQLMSPNLLSFINLGDEYALGEIKVANLRFTNKTIAELDVRQKYGLTIVVIKSQGKVTVLPGPDTMIEIGDTITVVGTHKNVQRFEETIDNVK</sequence>
<evidence type="ECO:0000259" key="1">
    <source>
        <dbReference type="PROSITE" id="PS51201"/>
    </source>
</evidence>
<feature type="domain" description="RCK C-terminal" evidence="2">
    <location>
        <begin position="135"/>
        <end position="220"/>
    </location>
</feature>
<dbReference type="Pfam" id="PF02080">
    <property type="entry name" value="TrkA_C"/>
    <property type="match status" value="1"/>
</dbReference>
<dbReference type="InterPro" id="IPR036721">
    <property type="entry name" value="RCK_C_sf"/>
</dbReference>
<evidence type="ECO:0000259" key="2">
    <source>
        <dbReference type="PROSITE" id="PS51202"/>
    </source>
</evidence>
<comment type="caution">
    <text evidence="3">The sequence shown here is derived from an EMBL/GenBank/DDBJ whole genome shotgun (WGS) entry which is preliminary data.</text>
</comment>
<dbReference type="SUPFAM" id="SSF116726">
    <property type="entry name" value="TrkA C-terminal domain-like"/>
    <property type="match status" value="1"/>
</dbReference>
<keyword evidence="4" id="KW-1185">Reference proteome</keyword>
<dbReference type="SUPFAM" id="SSF51735">
    <property type="entry name" value="NAD(P)-binding Rossmann-fold domains"/>
    <property type="match status" value="1"/>
</dbReference>
<dbReference type="OrthoDB" id="9776294at2"/>
<evidence type="ECO:0000313" key="4">
    <source>
        <dbReference type="Proteomes" id="UP000051673"/>
    </source>
</evidence>